<comment type="subcellular location">
    <subcellularLocation>
        <location evidence="1">Membrane</location>
        <topology evidence="1">Multi-pass membrane protein</topology>
    </subcellularLocation>
</comment>
<feature type="region of interest" description="Disordered" evidence="5">
    <location>
        <begin position="1"/>
        <end position="39"/>
    </location>
</feature>
<name>A0A8D1EKC1_PIG</name>
<keyword evidence="2 6" id="KW-0812">Transmembrane</keyword>
<dbReference type="InterPro" id="IPR006214">
    <property type="entry name" value="Bax_inhibitor_1-related"/>
</dbReference>
<feature type="transmembrane region" description="Helical" evidence="6">
    <location>
        <begin position="188"/>
        <end position="206"/>
    </location>
</feature>
<feature type="transmembrane region" description="Helical" evidence="6">
    <location>
        <begin position="161"/>
        <end position="182"/>
    </location>
</feature>
<protein>
    <submittedName>
        <fullName evidence="7">Transmembrane BAX inhibitor motif containing 1</fullName>
    </submittedName>
</protein>
<dbReference type="Proteomes" id="UP000694722">
    <property type="component" value="Unplaced"/>
</dbReference>
<feature type="transmembrane region" description="Helical" evidence="6">
    <location>
        <begin position="218"/>
        <end position="246"/>
    </location>
</feature>
<evidence type="ECO:0000256" key="2">
    <source>
        <dbReference type="ARBA" id="ARBA00022692"/>
    </source>
</evidence>
<feature type="transmembrane region" description="Helical" evidence="6">
    <location>
        <begin position="131"/>
        <end position="149"/>
    </location>
</feature>
<accession>A0A8D1EKC1</accession>
<dbReference type="CDD" id="cd10428">
    <property type="entry name" value="LFG_like"/>
    <property type="match status" value="1"/>
</dbReference>
<evidence type="ECO:0000256" key="6">
    <source>
        <dbReference type="SAM" id="Phobius"/>
    </source>
</evidence>
<reference evidence="7" key="1">
    <citation type="submission" date="2025-08" db="UniProtKB">
        <authorList>
            <consortium name="Ensembl"/>
        </authorList>
    </citation>
    <scope>IDENTIFICATION</scope>
</reference>
<dbReference type="Ensembl" id="ENSSSCT00040057699.1">
    <property type="protein sequence ID" value="ENSSSCP00040024028.1"/>
    <property type="gene ID" value="ENSSSCG00040043115.1"/>
</dbReference>
<evidence type="ECO:0000256" key="4">
    <source>
        <dbReference type="ARBA" id="ARBA00023136"/>
    </source>
</evidence>
<keyword evidence="3 6" id="KW-1133">Transmembrane helix</keyword>
<evidence type="ECO:0000256" key="3">
    <source>
        <dbReference type="ARBA" id="ARBA00022989"/>
    </source>
</evidence>
<feature type="region of interest" description="Disordered" evidence="5">
    <location>
        <begin position="268"/>
        <end position="289"/>
    </location>
</feature>
<evidence type="ECO:0000256" key="5">
    <source>
        <dbReference type="SAM" id="MobiDB-lite"/>
    </source>
</evidence>
<dbReference type="Pfam" id="PF01027">
    <property type="entry name" value="Bax1-I"/>
    <property type="match status" value="1"/>
</dbReference>
<evidence type="ECO:0000256" key="1">
    <source>
        <dbReference type="ARBA" id="ARBA00004141"/>
    </source>
</evidence>
<proteinExistence type="predicted"/>
<gene>
    <name evidence="7" type="primary">TMBIM1</name>
</gene>
<dbReference type="PANTHER" id="PTHR23291">
    <property type="entry name" value="BAX INHIBITOR-RELATED"/>
    <property type="match status" value="1"/>
</dbReference>
<evidence type="ECO:0000313" key="7">
    <source>
        <dbReference type="Ensembl" id="ENSSSCP00040024028.1"/>
    </source>
</evidence>
<sequence length="404" mass="43625">MSQPSAPPPYEDRNPLYPGPPPPGGYGQPTVLPGGYPAYPQPGYGHPAGYPQPMPPIHPPMSYGPGHGYGGEERAVSDNFGSGEWSDRKVRHAFIRKVYAIISVQLLITVAIIAIFTFVKPVSNFVRANLAVYYASYAVFLATYLTLICCQGPRRRFPWNIILLTLFTLAMGFMTGTISSVYDTKAVILAMIITAVVSISVTIFCFQTKVDFTSCTGLFCVLGIVMMVTGIVTAIVLFTGCTWSMLPWVPFASLCSWLTTRSWSWGTGSTPSAPRTTSPAPCRSTPTSSTSSPLCCSSWGAGIKERLLLCPLPRAFPATESWTWGWGWPSDFFPSSQVIAHFPFSPGMGRLSGYGCVGTWWGCRNWGLTPALGGLTGTGPKVCLLPLPTKSLTAGVRVGRDEKS</sequence>
<feature type="transmembrane region" description="Helical" evidence="6">
    <location>
        <begin position="98"/>
        <end position="119"/>
    </location>
</feature>
<dbReference type="AlphaFoldDB" id="A0A8D1EKC1"/>
<evidence type="ECO:0000313" key="8">
    <source>
        <dbReference type="Proteomes" id="UP000694722"/>
    </source>
</evidence>
<dbReference type="GO" id="GO:0016020">
    <property type="term" value="C:membrane"/>
    <property type="evidence" value="ECO:0007669"/>
    <property type="project" value="UniProtKB-SubCell"/>
</dbReference>
<dbReference type="PANTHER" id="PTHR23291:SF35">
    <property type="entry name" value="PROTEIN LIFEGUARD 3"/>
    <property type="match status" value="1"/>
</dbReference>
<keyword evidence="4 6" id="KW-0472">Membrane</keyword>
<organism evidence="7 8">
    <name type="scientific">Sus scrofa</name>
    <name type="common">Pig</name>
    <dbReference type="NCBI Taxonomy" id="9823"/>
    <lineage>
        <taxon>Eukaryota</taxon>
        <taxon>Metazoa</taxon>
        <taxon>Chordata</taxon>
        <taxon>Craniata</taxon>
        <taxon>Vertebrata</taxon>
        <taxon>Euteleostomi</taxon>
        <taxon>Mammalia</taxon>
        <taxon>Eutheria</taxon>
        <taxon>Laurasiatheria</taxon>
        <taxon>Artiodactyla</taxon>
        <taxon>Suina</taxon>
        <taxon>Suidae</taxon>
        <taxon>Sus</taxon>
    </lineage>
</organism>